<feature type="chain" id="PRO_5007872706" evidence="1">
    <location>
        <begin position="19"/>
        <end position="204"/>
    </location>
</feature>
<sequence length="204" mass="23677">MLCILSSLFSLYIPSLRRLVCFLHFAVEIRTRNHLRNQLYRGIFHHSSFTPRAPPRPTAYPPTLNPNMKTLPHPPTSNHRIAAVKLIMPLTKRCRDIRKESLQFEASGLRRTERLLRCVHERMDVTDNMCISPKGFSESQTRNIRHLTRGRPRDTHTPLRSVISAHISIFGRFRNISDTRGSLLSYGFELSFAYTQLSRPQEVI</sequence>
<evidence type="ECO:0000256" key="1">
    <source>
        <dbReference type="SAM" id="SignalP"/>
    </source>
</evidence>
<keyword evidence="1" id="KW-0732">Signal</keyword>
<accession>A0A166ECD6</accession>
<protein>
    <submittedName>
        <fullName evidence="2">Uncharacterized protein</fullName>
    </submittedName>
</protein>
<keyword evidence="3" id="KW-1185">Reference proteome</keyword>
<organism evidence="2 3">
    <name type="scientific">Sistotremastrum suecicum HHB10207 ss-3</name>
    <dbReference type="NCBI Taxonomy" id="1314776"/>
    <lineage>
        <taxon>Eukaryota</taxon>
        <taxon>Fungi</taxon>
        <taxon>Dikarya</taxon>
        <taxon>Basidiomycota</taxon>
        <taxon>Agaricomycotina</taxon>
        <taxon>Agaricomycetes</taxon>
        <taxon>Sistotremastrales</taxon>
        <taxon>Sistotremastraceae</taxon>
        <taxon>Sistotremastrum</taxon>
    </lineage>
</organism>
<feature type="signal peptide" evidence="1">
    <location>
        <begin position="1"/>
        <end position="18"/>
    </location>
</feature>
<dbReference type="EMBL" id="KV428046">
    <property type="protein sequence ID" value="KZT39436.1"/>
    <property type="molecule type" value="Genomic_DNA"/>
</dbReference>
<proteinExistence type="predicted"/>
<reference evidence="2 3" key="1">
    <citation type="journal article" date="2016" name="Mol. Biol. Evol.">
        <title>Comparative Genomics of Early-Diverging Mushroom-Forming Fungi Provides Insights into the Origins of Lignocellulose Decay Capabilities.</title>
        <authorList>
            <person name="Nagy L.G."/>
            <person name="Riley R."/>
            <person name="Tritt A."/>
            <person name="Adam C."/>
            <person name="Daum C."/>
            <person name="Floudas D."/>
            <person name="Sun H."/>
            <person name="Yadav J.S."/>
            <person name="Pangilinan J."/>
            <person name="Larsson K.H."/>
            <person name="Matsuura K."/>
            <person name="Barry K."/>
            <person name="Labutti K."/>
            <person name="Kuo R."/>
            <person name="Ohm R.A."/>
            <person name="Bhattacharya S.S."/>
            <person name="Shirouzu T."/>
            <person name="Yoshinaga Y."/>
            <person name="Martin F.M."/>
            <person name="Grigoriev I.V."/>
            <person name="Hibbett D.S."/>
        </authorList>
    </citation>
    <scope>NUCLEOTIDE SEQUENCE [LARGE SCALE GENOMIC DNA]</scope>
    <source>
        <strain evidence="2 3">HHB10207 ss-3</strain>
    </source>
</reference>
<evidence type="ECO:0000313" key="2">
    <source>
        <dbReference type="EMBL" id="KZT39436.1"/>
    </source>
</evidence>
<dbReference type="Proteomes" id="UP000076798">
    <property type="component" value="Unassembled WGS sequence"/>
</dbReference>
<evidence type="ECO:0000313" key="3">
    <source>
        <dbReference type="Proteomes" id="UP000076798"/>
    </source>
</evidence>
<gene>
    <name evidence="2" type="ORF">SISSUDRAFT_640680</name>
</gene>
<dbReference type="AlphaFoldDB" id="A0A166ECD6"/>
<name>A0A166ECD6_9AGAM</name>